<comment type="catalytic activity">
    <reaction evidence="12">
        <text>L-seryl-[protein] + ATP = O-phospho-L-seryl-[protein] + ADP + H(+)</text>
        <dbReference type="Rhea" id="RHEA:17989"/>
        <dbReference type="Rhea" id="RHEA-COMP:9863"/>
        <dbReference type="Rhea" id="RHEA-COMP:11604"/>
        <dbReference type="ChEBI" id="CHEBI:15378"/>
        <dbReference type="ChEBI" id="CHEBI:29999"/>
        <dbReference type="ChEBI" id="CHEBI:30616"/>
        <dbReference type="ChEBI" id="CHEBI:83421"/>
        <dbReference type="ChEBI" id="CHEBI:456216"/>
        <dbReference type="EC" id="2.7.11.1"/>
    </reaction>
</comment>
<dbReference type="Gene3D" id="3.30.200.20">
    <property type="entry name" value="Phosphorylase Kinase, domain 1"/>
    <property type="match status" value="1"/>
</dbReference>
<dbReference type="EMBL" id="JARAOO010000004">
    <property type="protein sequence ID" value="KAJ7973216.1"/>
    <property type="molecule type" value="Genomic_DNA"/>
</dbReference>
<keyword evidence="9 15" id="KW-0418">Kinase</keyword>
<name>A0AAD7Q249_QUISA</name>
<feature type="region of interest" description="Disordered" evidence="13">
    <location>
        <begin position="24"/>
        <end position="49"/>
    </location>
</feature>
<keyword evidence="7" id="KW-0808">Transferase</keyword>
<dbReference type="FunFam" id="3.30.200.20:FF:000605">
    <property type="entry name" value="Serine/threonine-protein kinase haspin-like protein"/>
    <property type="match status" value="1"/>
</dbReference>
<organism evidence="15 16">
    <name type="scientific">Quillaja saponaria</name>
    <name type="common">Soap bark tree</name>
    <dbReference type="NCBI Taxonomy" id="32244"/>
    <lineage>
        <taxon>Eukaryota</taxon>
        <taxon>Viridiplantae</taxon>
        <taxon>Streptophyta</taxon>
        <taxon>Embryophyta</taxon>
        <taxon>Tracheophyta</taxon>
        <taxon>Spermatophyta</taxon>
        <taxon>Magnoliopsida</taxon>
        <taxon>eudicotyledons</taxon>
        <taxon>Gunneridae</taxon>
        <taxon>Pentapetalae</taxon>
        <taxon>rosids</taxon>
        <taxon>fabids</taxon>
        <taxon>Fabales</taxon>
        <taxon>Quillajaceae</taxon>
        <taxon>Quillaja</taxon>
    </lineage>
</organism>
<keyword evidence="4" id="KW-0158">Chromosome</keyword>
<evidence type="ECO:0000256" key="13">
    <source>
        <dbReference type="SAM" id="MobiDB-lite"/>
    </source>
</evidence>
<feature type="domain" description="Protein kinase" evidence="14">
    <location>
        <begin position="273"/>
        <end position="585"/>
    </location>
</feature>
<dbReference type="Pfam" id="PF12330">
    <property type="entry name" value="Haspin_kinase"/>
    <property type="match status" value="1"/>
</dbReference>
<keyword evidence="8" id="KW-0547">Nucleotide-binding</keyword>
<dbReference type="GO" id="GO:0000278">
    <property type="term" value="P:mitotic cell cycle"/>
    <property type="evidence" value="ECO:0007669"/>
    <property type="project" value="TreeGrafter"/>
</dbReference>
<evidence type="ECO:0000256" key="7">
    <source>
        <dbReference type="ARBA" id="ARBA00022679"/>
    </source>
</evidence>
<evidence type="ECO:0000256" key="8">
    <source>
        <dbReference type="ARBA" id="ARBA00022741"/>
    </source>
</evidence>
<evidence type="ECO:0000256" key="3">
    <source>
        <dbReference type="ARBA" id="ARBA00012513"/>
    </source>
</evidence>
<sequence>MACTRGGHSIDQWSEILATEGEQQQQENEVVYRRKKTQNTSKDVDLRKSGSSCRYGNRVNFVAGTKRVSWNRSLSTRGRSSIACMIYLPQMKPDKRKGKPALPKGKFVQPPNFEKERAYFEEVDAFELVEESPSPKKLDTWAVGNKTDSGPVPLLCTRLEKWLMSKKLNHGCGPSSTLSKILDTPSMALEPIADFDLPQTPQKSSVKINSQLYSDGGNEGSKCIEAAVKKLSLISLSDSADSDKLDPFDALLAACGQLSPAKLHDVFSKYCDIETIAKVGEGTYGEAFRIGNYVCKIVPVNGDLRVNGEVQKRSEELLDEVILSRTLNQLRGKEGDAYNSCKTFIETIDIRVCQGTYDAALIKAWEDWDEKHGSENDHPKEFPEKQCYVVFVLENGGKDLESFVLQNFDEARSLLVQVATALAVAESEYEFEHRDLHWGNILLSQNDSETLQFIVEGKVLLVKTYGLFISIIDFTLSRINTGDNILFLDLSMDPYLFKGPKGDKQSETYRKMKEVTEDYWEGSFPKTNVLWLLYLVDMLLQKKSFDRTSKNERDLRSLKKRLDKYTSAKEAMFDPFFSDLFVEHD</sequence>
<dbReference type="KEGG" id="qsa:O6P43_010990"/>
<proteinExistence type="predicted"/>
<evidence type="ECO:0000256" key="9">
    <source>
        <dbReference type="ARBA" id="ARBA00022777"/>
    </source>
</evidence>
<comment type="catalytic activity">
    <reaction evidence="11">
        <text>L-threonyl-[protein] + ATP = O-phospho-L-threonyl-[protein] + ADP + H(+)</text>
        <dbReference type="Rhea" id="RHEA:46608"/>
        <dbReference type="Rhea" id="RHEA-COMP:11060"/>
        <dbReference type="Rhea" id="RHEA-COMP:11605"/>
        <dbReference type="ChEBI" id="CHEBI:15378"/>
        <dbReference type="ChEBI" id="CHEBI:30013"/>
        <dbReference type="ChEBI" id="CHEBI:30616"/>
        <dbReference type="ChEBI" id="CHEBI:61977"/>
        <dbReference type="ChEBI" id="CHEBI:456216"/>
        <dbReference type="EC" id="2.7.11.1"/>
    </reaction>
</comment>
<comment type="caution">
    <text evidence="15">The sequence shown here is derived from an EMBL/GenBank/DDBJ whole genome shotgun (WGS) entry which is preliminary data.</text>
</comment>
<dbReference type="FunFam" id="1.10.510.10:FF:000401">
    <property type="entry name" value="serine/threonine-protein kinase haspin"/>
    <property type="match status" value="1"/>
</dbReference>
<dbReference type="InterPro" id="IPR024604">
    <property type="entry name" value="GSG2_C"/>
</dbReference>
<evidence type="ECO:0000256" key="4">
    <source>
        <dbReference type="ARBA" id="ARBA00022454"/>
    </source>
</evidence>
<dbReference type="GO" id="GO:0035556">
    <property type="term" value="P:intracellular signal transduction"/>
    <property type="evidence" value="ECO:0007669"/>
    <property type="project" value="TreeGrafter"/>
</dbReference>
<evidence type="ECO:0000313" key="15">
    <source>
        <dbReference type="EMBL" id="KAJ7973216.1"/>
    </source>
</evidence>
<comment type="subcellular location">
    <subcellularLocation>
        <location evidence="1">Chromosome</location>
    </subcellularLocation>
    <subcellularLocation>
        <location evidence="2">Cytoplasm</location>
    </subcellularLocation>
</comment>
<evidence type="ECO:0000256" key="10">
    <source>
        <dbReference type="ARBA" id="ARBA00022840"/>
    </source>
</evidence>
<keyword evidence="10" id="KW-0067">ATP-binding</keyword>
<dbReference type="EC" id="2.7.11.1" evidence="3"/>
<keyword evidence="6" id="KW-0723">Serine/threonine-protein kinase</keyword>
<keyword evidence="16" id="KW-1185">Reference proteome</keyword>
<evidence type="ECO:0000256" key="2">
    <source>
        <dbReference type="ARBA" id="ARBA00004496"/>
    </source>
</evidence>
<dbReference type="InterPro" id="IPR000719">
    <property type="entry name" value="Prot_kinase_dom"/>
</dbReference>
<dbReference type="GO" id="GO:0005634">
    <property type="term" value="C:nucleus"/>
    <property type="evidence" value="ECO:0007669"/>
    <property type="project" value="TreeGrafter"/>
</dbReference>
<evidence type="ECO:0000259" key="14">
    <source>
        <dbReference type="PROSITE" id="PS50011"/>
    </source>
</evidence>
<dbReference type="PANTHER" id="PTHR24419">
    <property type="entry name" value="INTERLEUKIN-1 RECEPTOR-ASSOCIATED KINASE"/>
    <property type="match status" value="1"/>
</dbReference>
<dbReference type="Gene3D" id="1.10.510.10">
    <property type="entry name" value="Transferase(Phosphotransferase) domain 1"/>
    <property type="match status" value="1"/>
</dbReference>
<evidence type="ECO:0000256" key="12">
    <source>
        <dbReference type="ARBA" id="ARBA00048679"/>
    </source>
</evidence>
<accession>A0AAD7Q249</accession>
<dbReference type="SMART" id="SM01331">
    <property type="entry name" value="DUF3635"/>
    <property type="match status" value="1"/>
</dbReference>
<dbReference type="PANTHER" id="PTHR24419:SF18">
    <property type="entry name" value="SERINE_THREONINE-PROTEIN KINASE HASPIN"/>
    <property type="match status" value="1"/>
</dbReference>
<evidence type="ECO:0000256" key="1">
    <source>
        <dbReference type="ARBA" id="ARBA00004286"/>
    </source>
</evidence>
<dbReference type="AlphaFoldDB" id="A0AAD7Q249"/>
<dbReference type="Proteomes" id="UP001163823">
    <property type="component" value="Chromosome 4"/>
</dbReference>
<evidence type="ECO:0000256" key="6">
    <source>
        <dbReference type="ARBA" id="ARBA00022527"/>
    </source>
</evidence>
<keyword evidence="5" id="KW-0963">Cytoplasm</keyword>
<dbReference type="PROSITE" id="PS50011">
    <property type="entry name" value="PROTEIN_KINASE_DOM"/>
    <property type="match status" value="1"/>
</dbReference>
<dbReference type="GO" id="GO:0005694">
    <property type="term" value="C:chromosome"/>
    <property type="evidence" value="ECO:0007669"/>
    <property type="project" value="UniProtKB-SubCell"/>
</dbReference>
<evidence type="ECO:0000256" key="11">
    <source>
        <dbReference type="ARBA" id="ARBA00047899"/>
    </source>
</evidence>
<dbReference type="InterPro" id="IPR011009">
    <property type="entry name" value="Kinase-like_dom_sf"/>
</dbReference>
<gene>
    <name evidence="15" type="ORF">O6P43_010990</name>
</gene>
<evidence type="ECO:0000256" key="5">
    <source>
        <dbReference type="ARBA" id="ARBA00022490"/>
    </source>
</evidence>
<dbReference type="GO" id="GO:0005524">
    <property type="term" value="F:ATP binding"/>
    <property type="evidence" value="ECO:0007669"/>
    <property type="project" value="UniProtKB-KW"/>
</dbReference>
<dbReference type="SUPFAM" id="SSF56112">
    <property type="entry name" value="Protein kinase-like (PK-like)"/>
    <property type="match status" value="1"/>
</dbReference>
<dbReference type="GO" id="GO:0072354">
    <property type="term" value="F:histone H3T3 kinase activity"/>
    <property type="evidence" value="ECO:0007669"/>
    <property type="project" value="TreeGrafter"/>
</dbReference>
<dbReference type="GO" id="GO:0005737">
    <property type="term" value="C:cytoplasm"/>
    <property type="evidence" value="ECO:0007669"/>
    <property type="project" value="UniProtKB-SubCell"/>
</dbReference>
<protein>
    <recommendedName>
        <fullName evidence="3">non-specific serine/threonine protein kinase</fullName>
        <ecNumber evidence="3">2.7.11.1</ecNumber>
    </recommendedName>
</protein>
<evidence type="ECO:0000313" key="16">
    <source>
        <dbReference type="Proteomes" id="UP001163823"/>
    </source>
</evidence>
<reference evidence="15" key="1">
    <citation type="journal article" date="2023" name="Science">
        <title>Elucidation of the pathway for biosynthesis of saponin adjuvants from the soapbark tree.</title>
        <authorList>
            <person name="Reed J."/>
            <person name="Orme A."/>
            <person name="El-Demerdash A."/>
            <person name="Owen C."/>
            <person name="Martin L.B.B."/>
            <person name="Misra R.C."/>
            <person name="Kikuchi S."/>
            <person name="Rejzek M."/>
            <person name="Martin A.C."/>
            <person name="Harkess A."/>
            <person name="Leebens-Mack J."/>
            <person name="Louveau T."/>
            <person name="Stephenson M.J."/>
            <person name="Osbourn A."/>
        </authorList>
    </citation>
    <scope>NUCLEOTIDE SEQUENCE</scope>
    <source>
        <strain evidence="15">S10</strain>
    </source>
</reference>